<dbReference type="PROSITE" id="PS50305">
    <property type="entry name" value="SIRTUIN"/>
    <property type="match status" value="1"/>
</dbReference>
<dbReference type="EMBL" id="UYYG01000023">
    <property type="protein sequence ID" value="VDN51519.1"/>
    <property type="molecule type" value="Genomic_DNA"/>
</dbReference>
<dbReference type="InterPro" id="IPR003000">
    <property type="entry name" value="Sirtuin"/>
</dbReference>
<dbReference type="Gene3D" id="3.40.50.1220">
    <property type="entry name" value="TPP-binding domain"/>
    <property type="match status" value="1"/>
</dbReference>
<feature type="binding site" evidence="8">
    <location>
        <position position="202"/>
    </location>
    <ligand>
        <name>Zn(2+)</name>
        <dbReference type="ChEBI" id="CHEBI:29105"/>
    </ligand>
</feature>
<evidence type="ECO:0000259" key="9">
    <source>
        <dbReference type="PROSITE" id="PS50305"/>
    </source>
</evidence>
<keyword evidence="3 8" id="KW-0479">Metal-binding</keyword>
<evidence type="ECO:0000256" key="7">
    <source>
        <dbReference type="ARBA" id="ARBA00048905"/>
    </source>
</evidence>
<protein>
    <submittedName>
        <fullName evidence="13">Deacetylase sirtuin-type domain-containing protein</fullName>
    </submittedName>
</protein>
<dbReference type="InterPro" id="IPR026590">
    <property type="entry name" value="Ssirtuin_cat_dom"/>
</dbReference>
<gene>
    <name evidence="10" type="ORF">DME_LOCUS1492</name>
</gene>
<evidence type="ECO:0000256" key="3">
    <source>
        <dbReference type="ARBA" id="ARBA00022723"/>
    </source>
</evidence>
<dbReference type="OrthoDB" id="420264at2759"/>
<evidence type="ECO:0000256" key="1">
    <source>
        <dbReference type="ARBA" id="ARBA00001947"/>
    </source>
</evidence>
<evidence type="ECO:0000256" key="2">
    <source>
        <dbReference type="ARBA" id="ARBA00022679"/>
    </source>
</evidence>
<dbReference type="Gene3D" id="3.30.1600.10">
    <property type="entry name" value="SIR2/SIRT2 'Small Domain"/>
    <property type="match status" value="1"/>
</dbReference>
<keyword evidence="12" id="KW-1185">Reference proteome</keyword>
<feature type="active site" description="Proton acceptor" evidence="8">
    <location>
        <position position="165"/>
    </location>
</feature>
<evidence type="ECO:0000313" key="13">
    <source>
        <dbReference type="WBParaSite" id="DME_0000687801-mRNA-1"/>
    </source>
</evidence>
<comment type="cofactor">
    <cofactor evidence="1">
        <name>Zn(2+)</name>
        <dbReference type="ChEBI" id="CHEBI:29105"/>
    </cofactor>
</comment>
<evidence type="ECO:0000256" key="4">
    <source>
        <dbReference type="ARBA" id="ARBA00022833"/>
    </source>
</evidence>
<dbReference type="InterPro" id="IPR050134">
    <property type="entry name" value="NAD-dep_sirtuin_deacylases"/>
</dbReference>
<feature type="domain" description="Deacetylase sirtuin-type" evidence="9">
    <location>
        <begin position="36"/>
        <end position="299"/>
    </location>
</feature>
<dbReference type="Pfam" id="PF02146">
    <property type="entry name" value="SIR2"/>
    <property type="match status" value="1"/>
</dbReference>
<proteinExistence type="predicted"/>
<evidence type="ECO:0000313" key="11">
    <source>
        <dbReference type="Proteomes" id="UP000038040"/>
    </source>
</evidence>
<dbReference type="AlphaFoldDB" id="A0A0N4UH73"/>
<dbReference type="GO" id="GO:0070403">
    <property type="term" value="F:NAD+ binding"/>
    <property type="evidence" value="ECO:0007669"/>
    <property type="project" value="InterPro"/>
</dbReference>
<sequence>MRLLSFTVKPIAEANHILLLHSDSVNFIELAEGKKQILSSISMEGIAEYIKDKAKNIIVMCGAGISTSAGVPDFRTPGTGLYDNLAEYNLPYPMAVFDLEFFKTKPEPFFLLAKKLFTKSLKPTYCHYFIRLLHEKGLLLRLFTQNIDLLENVAGISADKVVTAHGSHCTSTCLSCGQKYDLKWISDKIYDEKCVVAYCDKCHGIVKPDIDFPKCDLLLIMGTSLTVHPFASLVHEVGNDVPRLLINLTEAGKQDASLNMMYSFGYRLAYGEDGNYRDVFWKGTCDDGVKRLAELLNWKDELYSLVEKEWKKINEENTKHAEAKK</sequence>
<dbReference type="InterPro" id="IPR029035">
    <property type="entry name" value="DHS-like_NAD/FAD-binding_dom"/>
</dbReference>
<dbReference type="GO" id="GO:0017136">
    <property type="term" value="F:histone deacetylase activity, NAD-dependent"/>
    <property type="evidence" value="ECO:0007669"/>
    <property type="project" value="TreeGrafter"/>
</dbReference>
<evidence type="ECO:0000256" key="5">
    <source>
        <dbReference type="ARBA" id="ARBA00023027"/>
    </source>
</evidence>
<evidence type="ECO:0000256" key="6">
    <source>
        <dbReference type="ARBA" id="ARBA00048378"/>
    </source>
</evidence>
<dbReference type="SUPFAM" id="SSF52467">
    <property type="entry name" value="DHS-like NAD/FAD-binding domain"/>
    <property type="match status" value="1"/>
</dbReference>
<evidence type="ECO:0000313" key="12">
    <source>
        <dbReference type="Proteomes" id="UP000274756"/>
    </source>
</evidence>
<dbReference type="InterPro" id="IPR026591">
    <property type="entry name" value="Sirtuin_cat_small_dom_sf"/>
</dbReference>
<organism evidence="11 13">
    <name type="scientific">Dracunculus medinensis</name>
    <name type="common">Guinea worm</name>
    <dbReference type="NCBI Taxonomy" id="318479"/>
    <lineage>
        <taxon>Eukaryota</taxon>
        <taxon>Metazoa</taxon>
        <taxon>Ecdysozoa</taxon>
        <taxon>Nematoda</taxon>
        <taxon>Chromadorea</taxon>
        <taxon>Rhabditida</taxon>
        <taxon>Spirurina</taxon>
        <taxon>Dracunculoidea</taxon>
        <taxon>Dracunculidae</taxon>
        <taxon>Dracunculus</taxon>
    </lineage>
</organism>
<comment type="catalytic activity">
    <reaction evidence="7">
        <text>N(6)-tetradecanoyl-L-lysyl-[protein] + NAD(+) + H2O = 2''-O-tetradecanoyl-ADP-D-ribose + nicotinamide + L-lysyl-[protein]</text>
        <dbReference type="Rhea" id="RHEA:70567"/>
        <dbReference type="Rhea" id="RHEA-COMP:9752"/>
        <dbReference type="Rhea" id="RHEA-COMP:15437"/>
        <dbReference type="ChEBI" id="CHEBI:15377"/>
        <dbReference type="ChEBI" id="CHEBI:17154"/>
        <dbReference type="ChEBI" id="CHEBI:29969"/>
        <dbReference type="ChEBI" id="CHEBI:57540"/>
        <dbReference type="ChEBI" id="CHEBI:141129"/>
        <dbReference type="ChEBI" id="CHEBI:189674"/>
    </reaction>
    <physiologicalReaction direction="left-to-right" evidence="7">
        <dbReference type="Rhea" id="RHEA:70568"/>
    </physiologicalReaction>
</comment>
<evidence type="ECO:0000313" key="10">
    <source>
        <dbReference type="EMBL" id="VDN51519.1"/>
    </source>
</evidence>
<accession>A0A0N4UH73</accession>
<dbReference type="GO" id="GO:0005634">
    <property type="term" value="C:nucleus"/>
    <property type="evidence" value="ECO:0007669"/>
    <property type="project" value="TreeGrafter"/>
</dbReference>
<evidence type="ECO:0000256" key="8">
    <source>
        <dbReference type="PROSITE-ProRule" id="PRU00236"/>
    </source>
</evidence>
<keyword evidence="5" id="KW-0520">NAD</keyword>
<name>A0A0N4UH73_DRAME</name>
<keyword evidence="4 8" id="KW-0862">Zinc</keyword>
<reference evidence="10 12" key="2">
    <citation type="submission" date="2018-11" db="EMBL/GenBank/DDBJ databases">
        <authorList>
            <consortium name="Pathogen Informatics"/>
        </authorList>
    </citation>
    <scope>NUCLEOTIDE SEQUENCE [LARGE SCALE GENOMIC DNA]</scope>
</reference>
<dbReference type="Proteomes" id="UP000274756">
    <property type="component" value="Unassembled WGS sequence"/>
</dbReference>
<reference evidence="13" key="1">
    <citation type="submission" date="2017-02" db="UniProtKB">
        <authorList>
            <consortium name="WormBaseParasite"/>
        </authorList>
    </citation>
    <scope>IDENTIFICATION</scope>
</reference>
<feature type="binding site" evidence="8">
    <location>
        <position position="176"/>
    </location>
    <ligand>
        <name>Zn(2+)</name>
        <dbReference type="ChEBI" id="CHEBI:29105"/>
    </ligand>
</feature>
<dbReference type="PANTHER" id="PTHR11085">
    <property type="entry name" value="NAD-DEPENDENT PROTEIN DEACYLASE SIRTUIN-5, MITOCHONDRIAL-RELATED"/>
    <property type="match status" value="1"/>
</dbReference>
<dbReference type="GO" id="GO:0046872">
    <property type="term" value="F:metal ion binding"/>
    <property type="evidence" value="ECO:0007669"/>
    <property type="project" value="UniProtKB-KW"/>
</dbReference>
<feature type="binding site" evidence="8">
    <location>
        <position position="173"/>
    </location>
    <ligand>
        <name>Zn(2+)</name>
        <dbReference type="ChEBI" id="CHEBI:29105"/>
    </ligand>
</feature>
<dbReference type="WBParaSite" id="DME_0000687801-mRNA-1">
    <property type="protein sequence ID" value="DME_0000687801-mRNA-1"/>
    <property type="gene ID" value="DME_0000687801"/>
</dbReference>
<dbReference type="PANTHER" id="PTHR11085:SF6">
    <property type="entry name" value="NAD-DEPENDENT PROTEIN DEACETYLASE SIRTUIN-2"/>
    <property type="match status" value="1"/>
</dbReference>
<keyword evidence="2" id="KW-0808">Transferase</keyword>
<dbReference type="Proteomes" id="UP000038040">
    <property type="component" value="Unplaced"/>
</dbReference>
<dbReference type="STRING" id="318479.A0A0N4UH73"/>
<feature type="binding site" evidence="8">
    <location>
        <position position="199"/>
    </location>
    <ligand>
        <name>Zn(2+)</name>
        <dbReference type="ChEBI" id="CHEBI:29105"/>
    </ligand>
</feature>
<comment type="catalytic activity">
    <reaction evidence="6">
        <text>N(6)-hexadecanoyl-L-lysyl-[protein] + NAD(+) + H2O = 2''-O-hexadecanoyl-ADP-D-ribose + nicotinamide + L-lysyl-[protein]</text>
        <dbReference type="Rhea" id="RHEA:70563"/>
        <dbReference type="Rhea" id="RHEA-COMP:9752"/>
        <dbReference type="Rhea" id="RHEA-COMP:14175"/>
        <dbReference type="ChEBI" id="CHEBI:15377"/>
        <dbReference type="ChEBI" id="CHEBI:17154"/>
        <dbReference type="ChEBI" id="CHEBI:29969"/>
        <dbReference type="ChEBI" id="CHEBI:57540"/>
        <dbReference type="ChEBI" id="CHEBI:138936"/>
        <dbReference type="ChEBI" id="CHEBI:189673"/>
    </reaction>
    <physiologicalReaction direction="left-to-right" evidence="6">
        <dbReference type="Rhea" id="RHEA:70564"/>
    </physiologicalReaction>
</comment>